<accession>A0A3E2XJ93</accession>
<evidence type="ECO:0000313" key="3">
    <source>
        <dbReference type="EMBL" id="RGC44467.1"/>
    </source>
</evidence>
<sequence length="141" mass="15829">MSIMNEKKFGRILETGMGFIMSWVLNTSAMYLLGAPMTPATVFPAWVGAFAIAVAINYFAPVMDWVASWTKRIKNKTLEYVVRVLIFSFIEILFNSVWCMYNSGNIVYWPAKFPILLAVGTIAIFISLPIMVRVATACAKK</sequence>
<dbReference type="Proteomes" id="UP000260773">
    <property type="component" value="Unassembled WGS sequence"/>
</dbReference>
<keyword evidence="1" id="KW-0812">Transmembrane</keyword>
<feature type="transmembrane region" description="Helical" evidence="1">
    <location>
        <begin position="80"/>
        <end position="101"/>
    </location>
</feature>
<reference evidence="4 5" key="1">
    <citation type="submission" date="2018-08" db="EMBL/GenBank/DDBJ databases">
        <title>A genome reference for cultivated species of the human gut microbiota.</title>
        <authorList>
            <person name="Zou Y."/>
            <person name="Xue W."/>
            <person name="Luo G."/>
        </authorList>
    </citation>
    <scope>NUCLEOTIDE SEQUENCE [LARGE SCALE GENOMIC DNA]</scope>
    <source>
        <strain evidence="2 4">AF45-17</strain>
        <strain evidence="3 5">AM28-39</strain>
    </source>
</reference>
<gene>
    <name evidence="2" type="ORF">DW070_15475</name>
    <name evidence="3" type="ORF">DW747_13280</name>
</gene>
<dbReference type="EMBL" id="QVEP01000061">
    <property type="protein sequence ID" value="RGB73973.1"/>
    <property type="molecule type" value="Genomic_DNA"/>
</dbReference>
<protein>
    <submittedName>
        <fullName evidence="3">Uncharacterized protein</fullName>
    </submittedName>
</protein>
<comment type="caution">
    <text evidence="3">The sequence shown here is derived from an EMBL/GenBank/DDBJ whole genome shotgun (WGS) entry which is preliminary data.</text>
</comment>
<proteinExistence type="predicted"/>
<feature type="transmembrane region" description="Helical" evidence="1">
    <location>
        <begin position="113"/>
        <end position="132"/>
    </location>
</feature>
<dbReference type="AlphaFoldDB" id="A0A3E2XJ93"/>
<feature type="transmembrane region" description="Helical" evidence="1">
    <location>
        <begin position="12"/>
        <end position="34"/>
    </location>
</feature>
<dbReference type="Proteomes" id="UP000261231">
    <property type="component" value="Unassembled WGS sequence"/>
</dbReference>
<evidence type="ECO:0000313" key="4">
    <source>
        <dbReference type="Proteomes" id="UP000260773"/>
    </source>
</evidence>
<keyword evidence="1" id="KW-1133">Transmembrane helix</keyword>
<organism evidence="3 5">
    <name type="scientific">Coprococcus catus</name>
    <dbReference type="NCBI Taxonomy" id="116085"/>
    <lineage>
        <taxon>Bacteria</taxon>
        <taxon>Bacillati</taxon>
        <taxon>Bacillota</taxon>
        <taxon>Clostridia</taxon>
        <taxon>Lachnospirales</taxon>
        <taxon>Lachnospiraceae</taxon>
        <taxon>Coprococcus</taxon>
    </lineage>
</organism>
<evidence type="ECO:0000313" key="5">
    <source>
        <dbReference type="Proteomes" id="UP000261231"/>
    </source>
</evidence>
<evidence type="ECO:0000256" key="1">
    <source>
        <dbReference type="SAM" id="Phobius"/>
    </source>
</evidence>
<feature type="transmembrane region" description="Helical" evidence="1">
    <location>
        <begin position="40"/>
        <end position="60"/>
    </location>
</feature>
<keyword evidence="1" id="KW-0472">Membrane</keyword>
<dbReference type="EMBL" id="QVFD01000015">
    <property type="protein sequence ID" value="RGC44467.1"/>
    <property type="molecule type" value="Genomic_DNA"/>
</dbReference>
<name>A0A3E2XJ93_9FIRM</name>
<keyword evidence="5" id="KW-1185">Reference proteome</keyword>
<evidence type="ECO:0000313" key="2">
    <source>
        <dbReference type="EMBL" id="RGB73973.1"/>
    </source>
</evidence>